<keyword evidence="2" id="KW-1185">Reference proteome</keyword>
<protein>
    <submittedName>
        <fullName evidence="1">Uncharacterized protein</fullName>
    </submittedName>
</protein>
<sequence>MQAKYKLPTNPSPLLENDDSSKPVPGYNPGHTMGTGDQEPHTLPTPTTNPALWKTCSELPLTPKPTVSIPSTSDAICQSIQSLGALYLALTGLIDSAFSAAGPWAVAGKALSYLVKLSPIIWWAMPVPASSPPSPEGAVWYSWYPDPLMQLIQWIAMP</sequence>
<proteinExistence type="predicted"/>
<dbReference type="Proteomes" id="UP001165960">
    <property type="component" value="Unassembled WGS sequence"/>
</dbReference>
<gene>
    <name evidence="1" type="ORF">DSO57_1031654</name>
</gene>
<evidence type="ECO:0000313" key="1">
    <source>
        <dbReference type="EMBL" id="KAJ9052705.1"/>
    </source>
</evidence>
<reference evidence="1" key="1">
    <citation type="submission" date="2022-04" db="EMBL/GenBank/DDBJ databases">
        <title>Genome of the entomopathogenic fungus Entomophthora muscae.</title>
        <authorList>
            <person name="Elya C."/>
            <person name="Lovett B.R."/>
            <person name="Lee E."/>
            <person name="Macias A.M."/>
            <person name="Hajek A.E."/>
            <person name="De Bivort B.L."/>
            <person name="Kasson M.T."/>
            <person name="De Fine Licht H.H."/>
            <person name="Stajich J.E."/>
        </authorList>
    </citation>
    <scope>NUCLEOTIDE SEQUENCE</scope>
    <source>
        <strain evidence="1">Berkeley</strain>
    </source>
</reference>
<name>A0ACC2RRT0_9FUNG</name>
<evidence type="ECO:0000313" key="2">
    <source>
        <dbReference type="Proteomes" id="UP001165960"/>
    </source>
</evidence>
<organism evidence="1 2">
    <name type="scientific">Entomophthora muscae</name>
    <dbReference type="NCBI Taxonomy" id="34485"/>
    <lineage>
        <taxon>Eukaryota</taxon>
        <taxon>Fungi</taxon>
        <taxon>Fungi incertae sedis</taxon>
        <taxon>Zoopagomycota</taxon>
        <taxon>Entomophthoromycotina</taxon>
        <taxon>Entomophthoromycetes</taxon>
        <taxon>Entomophthorales</taxon>
        <taxon>Entomophthoraceae</taxon>
        <taxon>Entomophthora</taxon>
    </lineage>
</organism>
<comment type="caution">
    <text evidence="1">The sequence shown here is derived from an EMBL/GenBank/DDBJ whole genome shotgun (WGS) entry which is preliminary data.</text>
</comment>
<accession>A0ACC2RRT0</accession>
<dbReference type="EMBL" id="QTSX02006619">
    <property type="protein sequence ID" value="KAJ9052705.1"/>
    <property type="molecule type" value="Genomic_DNA"/>
</dbReference>